<dbReference type="PANTHER" id="PTHR43854:SF1">
    <property type="entry name" value="INDOLEPYRUVATE OXIDOREDUCTASE SUBUNIT IORB"/>
    <property type="match status" value="1"/>
</dbReference>
<dbReference type="Gene3D" id="3.40.920.10">
    <property type="entry name" value="Pyruvate-ferredoxin oxidoreductase, PFOR, domain III"/>
    <property type="match status" value="1"/>
</dbReference>
<evidence type="ECO:0000313" key="4">
    <source>
        <dbReference type="Proteomes" id="UP000075531"/>
    </source>
</evidence>
<feature type="domain" description="Pyruvate/ketoisovalerate oxidoreductase catalytic" evidence="2">
    <location>
        <begin position="14"/>
        <end position="191"/>
    </location>
</feature>
<accession>A0A151AP87</accession>
<gene>
    <name evidence="3" type="primary">porC_3</name>
    <name evidence="3" type="ORF">CLTEP_27240</name>
</gene>
<keyword evidence="1 3" id="KW-0560">Oxidoreductase</keyword>
<dbReference type="GO" id="GO:0019164">
    <property type="term" value="F:pyruvate synthase activity"/>
    <property type="evidence" value="ECO:0007669"/>
    <property type="project" value="UniProtKB-EC"/>
</dbReference>
<dbReference type="NCBIfam" id="NF005322">
    <property type="entry name" value="PRK06853.1-2"/>
    <property type="match status" value="1"/>
</dbReference>
<dbReference type="PANTHER" id="PTHR43854">
    <property type="entry name" value="INDOLEPYRUVATE OXIDOREDUCTASE SUBUNIT IORB"/>
    <property type="match status" value="1"/>
</dbReference>
<reference evidence="3 4" key="1">
    <citation type="submission" date="2016-02" db="EMBL/GenBank/DDBJ databases">
        <title>Genome sequence of Clostridium tepidiprofundi DSM 19306.</title>
        <authorList>
            <person name="Poehlein A."/>
            <person name="Daniel R."/>
        </authorList>
    </citation>
    <scope>NUCLEOTIDE SEQUENCE [LARGE SCALE GENOMIC DNA]</scope>
    <source>
        <strain evidence="3 4">DSM 19306</strain>
    </source>
</reference>
<dbReference type="STRING" id="1121338.CLTEP_27240"/>
<dbReference type="NCBIfam" id="NF005325">
    <property type="entry name" value="PRK06853.1-5"/>
    <property type="match status" value="1"/>
</dbReference>
<dbReference type="InterPro" id="IPR019752">
    <property type="entry name" value="Pyrv/ketoisovalerate_OxRed_cat"/>
</dbReference>
<evidence type="ECO:0000259" key="2">
    <source>
        <dbReference type="Pfam" id="PF01558"/>
    </source>
</evidence>
<keyword evidence="3" id="KW-0670">Pyruvate</keyword>
<dbReference type="Pfam" id="PF01558">
    <property type="entry name" value="POR"/>
    <property type="match status" value="1"/>
</dbReference>
<evidence type="ECO:0000256" key="1">
    <source>
        <dbReference type="ARBA" id="ARBA00023002"/>
    </source>
</evidence>
<dbReference type="AlphaFoldDB" id="A0A151AP87"/>
<name>A0A151AP87_9CLOT</name>
<evidence type="ECO:0000313" key="3">
    <source>
        <dbReference type="EMBL" id="KYH29439.1"/>
    </source>
</evidence>
<dbReference type="EMBL" id="LTBA01000088">
    <property type="protein sequence ID" value="KYH29439.1"/>
    <property type="molecule type" value="Genomic_DNA"/>
</dbReference>
<comment type="caution">
    <text evidence="3">The sequence shown here is derived from an EMBL/GenBank/DDBJ whole genome shotgun (WGS) entry which is preliminary data.</text>
</comment>
<dbReference type="Proteomes" id="UP000075531">
    <property type="component" value="Unassembled WGS sequence"/>
</dbReference>
<organism evidence="3 4">
    <name type="scientific">Clostridium tepidiprofundi DSM 19306</name>
    <dbReference type="NCBI Taxonomy" id="1121338"/>
    <lineage>
        <taxon>Bacteria</taxon>
        <taxon>Bacillati</taxon>
        <taxon>Bacillota</taxon>
        <taxon>Clostridia</taxon>
        <taxon>Eubacteriales</taxon>
        <taxon>Clostridiaceae</taxon>
        <taxon>Clostridium</taxon>
    </lineage>
</organism>
<proteinExistence type="predicted"/>
<dbReference type="InterPro" id="IPR002869">
    <property type="entry name" value="Pyrv_flavodox_OxRed_cen"/>
</dbReference>
<sequence length="194" mass="21280">MMKEVKSILFVGVGGQGTILASKILSEGLMKNGYDVKMSEVHGMAQRGGSVTTQVRFGEKVFSPLIEMGKADAIVSFEKSEAARWLGYLKKDGYLVVNDYEIHPVPVLIGEEKYPENVNEKLEKAVDNAIIIDASNMATELGNIKAQNVVLLGALIKALGLDNLDWEETVEKLVPEKAIELNKKALRKGMECVK</sequence>
<dbReference type="SUPFAM" id="SSF53323">
    <property type="entry name" value="Pyruvate-ferredoxin oxidoreductase, PFOR, domain III"/>
    <property type="match status" value="1"/>
</dbReference>
<dbReference type="PATRIC" id="fig|1121338.3.peg.2857"/>
<keyword evidence="4" id="KW-1185">Reference proteome</keyword>
<dbReference type="EC" id="1.2.7.1" evidence="3"/>
<protein>
    <submittedName>
        <fullName evidence="3">Pyruvate synthase subunit PorC</fullName>
        <ecNumber evidence="3">1.2.7.1</ecNumber>
    </submittedName>
</protein>
<dbReference type="InterPro" id="IPR052198">
    <property type="entry name" value="IorB_Oxidoreductase"/>
</dbReference>